<comment type="caution">
    <text evidence="1">The sequence shown here is derived from an EMBL/GenBank/DDBJ whole genome shotgun (WGS) entry which is preliminary data.</text>
</comment>
<dbReference type="STRING" id="1244083.CSUNSWCD_279"/>
<proteinExistence type="predicted"/>
<gene>
    <name evidence="1" type="ORF">CSUNSWCD_279</name>
</gene>
<dbReference type="OrthoDB" id="9910794at2"/>
<dbReference type="RefSeq" id="WP_009492789.1">
    <property type="nucleotide sequence ID" value="NZ_AMZQ01000001.1"/>
</dbReference>
<organism evidence="1 2">
    <name type="scientific">Campylobacter showae CSUNSWCD</name>
    <dbReference type="NCBI Taxonomy" id="1244083"/>
    <lineage>
        <taxon>Bacteria</taxon>
        <taxon>Pseudomonadati</taxon>
        <taxon>Campylobacterota</taxon>
        <taxon>Epsilonproteobacteria</taxon>
        <taxon>Campylobacterales</taxon>
        <taxon>Campylobacteraceae</taxon>
        <taxon>Campylobacter</taxon>
    </lineage>
</organism>
<accession>M5IRW1</accession>
<evidence type="ECO:0000313" key="1">
    <source>
        <dbReference type="EMBL" id="EKU12339.1"/>
    </source>
</evidence>
<dbReference type="AlphaFoldDB" id="M5IRW1"/>
<protein>
    <submittedName>
        <fullName evidence="1">Uncharacterized protein</fullName>
    </submittedName>
</protein>
<reference evidence="1 2" key="1">
    <citation type="journal article" date="2013" name="Genome Announc.">
        <title>Genome Sequence of Campylobacter showae UNSWCD, Isolated from a Patient with Crohn's Disease.</title>
        <authorList>
            <person name="Tay A.P."/>
            <person name="Kaakoush N.O."/>
            <person name="Deshpande N.P."/>
            <person name="Chen Z."/>
            <person name="Mitchell H."/>
            <person name="Wilkins M.R."/>
        </authorList>
    </citation>
    <scope>NUCLEOTIDE SEQUENCE [LARGE SCALE GENOMIC DNA]</scope>
    <source>
        <strain evidence="1 2">CSUNSWCD</strain>
    </source>
</reference>
<name>M5IRW1_9BACT</name>
<dbReference type="PATRIC" id="fig|1244083.3.peg.284"/>
<dbReference type="EMBL" id="AMZQ01000001">
    <property type="protein sequence ID" value="EKU12339.1"/>
    <property type="molecule type" value="Genomic_DNA"/>
</dbReference>
<dbReference type="eggNOG" id="ENOG5031HA0">
    <property type="taxonomic scope" value="Bacteria"/>
</dbReference>
<evidence type="ECO:0000313" key="2">
    <source>
        <dbReference type="Proteomes" id="UP000011939"/>
    </source>
</evidence>
<dbReference type="Proteomes" id="UP000011939">
    <property type="component" value="Unassembled WGS sequence"/>
</dbReference>
<sequence length="335" mass="39703">MNAKSPNQTKPLKKLLLIALIALIVGNALMYVNQRSEWLYDGQSYPKAKEWLIGANFMMVYGNFLTKLPFVDEKSLIVQPVLALQDYFIKRWKENLPDDDAEKYADWYVFRLMMYIMNTSGSTVLYGNNKYSFEETIEFNEKAWETIENMVKFEAKDKMFQKIRLAAFNNLSIIFTNNFTAYWIKNPLYSKPKSKNYRSDESQVNIPKMLKDVKQHERLIKLREYIKYMNALYSSKYPEIYDKARKAKTAEYFENERIHAIASQILYWQIRTNRHANIDGFCQTDKNEYLKDYIETRKWFLANEDDLKAKGVSIKSTVIKSVDDKIKEVCEDVKF</sequence>